<evidence type="ECO:0000313" key="7">
    <source>
        <dbReference type="EMBL" id="MBS3057822.1"/>
    </source>
</evidence>
<dbReference type="InterPro" id="IPR059051">
    <property type="entry name" value="MTH_967_PDDEXK"/>
</dbReference>
<name>A0A7J4JZA7_9ARCH</name>
<evidence type="ECO:0000313" key="8">
    <source>
        <dbReference type="Proteomes" id="UP000590964"/>
    </source>
</evidence>
<dbReference type="PROSITE" id="PS50943">
    <property type="entry name" value="HTH_CROC1"/>
    <property type="match status" value="1"/>
</dbReference>
<dbReference type="HAMAP" id="MF_00584">
    <property type="entry name" value="HTH_type_cro_C1"/>
    <property type="match status" value="1"/>
</dbReference>
<reference evidence="7" key="2">
    <citation type="submission" date="2021-03" db="EMBL/GenBank/DDBJ databases">
        <authorList>
            <person name="Jaffe A."/>
        </authorList>
    </citation>
    <scope>NUCLEOTIDE SEQUENCE</scope>
    <source>
        <strain evidence="7">RIFCSPLOWO2_01_FULL_43_13</strain>
    </source>
</reference>
<dbReference type="Proteomes" id="UP000590964">
    <property type="component" value="Unassembled WGS sequence"/>
</dbReference>
<dbReference type="EMBL" id="DUFW01000048">
    <property type="protein sequence ID" value="HIH21595.1"/>
    <property type="molecule type" value="Genomic_DNA"/>
</dbReference>
<dbReference type="EMBL" id="JAGVWB010000002">
    <property type="protein sequence ID" value="MBS3057822.1"/>
    <property type="molecule type" value="Genomic_DNA"/>
</dbReference>
<reference evidence="7" key="3">
    <citation type="submission" date="2021-05" db="EMBL/GenBank/DDBJ databases">
        <title>Protein family content uncovers lineage relationships and bacterial pathway maintenance mechanisms in DPANN archaea.</title>
        <authorList>
            <person name="Castelle C.J."/>
            <person name="Meheust R."/>
            <person name="Jaffe A.L."/>
            <person name="Seitz K."/>
            <person name="Gong X."/>
            <person name="Baker B.J."/>
            <person name="Banfield J.F."/>
        </authorList>
    </citation>
    <scope>NUCLEOTIDE SEQUENCE</scope>
    <source>
        <strain evidence="7">RIFCSPLOWO2_01_FULL_43_13</strain>
    </source>
</reference>
<dbReference type="SMART" id="SM00530">
    <property type="entry name" value="HTH_XRE"/>
    <property type="match status" value="1"/>
</dbReference>
<evidence type="ECO:0000256" key="2">
    <source>
        <dbReference type="ARBA" id="ARBA00023125"/>
    </source>
</evidence>
<dbReference type="AlphaFoldDB" id="A0A7J4JZA7"/>
<evidence type="ECO:0000313" key="6">
    <source>
        <dbReference type="EMBL" id="HIH21595.1"/>
    </source>
</evidence>
<protein>
    <recommendedName>
        <fullName evidence="4">Putative HTH-type transcriptional regulatory protein HA222_02965</fullName>
    </recommendedName>
</protein>
<evidence type="ECO:0000259" key="5">
    <source>
        <dbReference type="PROSITE" id="PS50943"/>
    </source>
</evidence>
<dbReference type="Pfam" id="PF01381">
    <property type="entry name" value="HTH_3"/>
    <property type="match status" value="1"/>
</dbReference>
<dbReference type="Pfam" id="PF26553">
    <property type="entry name" value="PDDEXK_19"/>
    <property type="match status" value="1"/>
</dbReference>
<comment type="caution">
    <text evidence="6">The sequence shown here is derived from an EMBL/GenBank/DDBJ whole genome shotgun (WGS) entry which is preliminary data.</text>
</comment>
<proteinExistence type="inferred from homology"/>
<evidence type="ECO:0000256" key="1">
    <source>
        <dbReference type="ARBA" id="ARBA00023015"/>
    </source>
</evidence>
<dbReference type="InterPro" id="IPR001387">
    <property type="entry name" value="Cro/C1-type_HTH"/>
</dbReference>
<dbReference type="Proteomes" id="UP000680185">
    <property type="component" value="Unassembled WGS sequence"/>
</dbReference>
<reference evidence="8" key="1">
    <citation type="journal article" date="2020" name="bioRxiv">
        <title>A rank-normalized archaeal taxonomy based on genome phylogeny resolves widespread incomplete and uneven classifications.</title>
        <authorList>
            <person name="Rinke C."/>
            <person name="Chuvochina M."/>
            <person name="Mussig A.J."/>
            <person name="Chaumeil P.-A."/>
            <person name="Waite D.W."/>
            <person name="Whitman W.B."/>
            <person name="Parks D.H."/>
            <person name="Hugenholtz P."/>
        </authorList>
    </citation>
    <scope>NUCLEOTIDE SEQUENCE [LARGE SCALE GENOMIC DNA]</scope>
</reference>
<feature type="domain" description="HTH cro/C1-type" evidence="5">
    <location>
        <begin position="129"/>
        <end position="176"/>
    </location>
</feature>
<dbReference type="InterPro" id="IPR020886">
    <property type="entry name" value="MTH_967-like"/>
</dbReference>
<organism evidence="6 8">
    <name type="scientific">Candidatus Iainarchaeum sp</name>
    <dbReference type="NCBI Taxonomy" id="3101447"/>
    <lineage>
        <taxon>Archaea</taxon>
        <taxon>Candidatus Iainarchaeota</taxon>
        <taxon>Candidatus Iainarchaeia</taxon>
        <taxon>Candidatus Iainarchaeales</taxon>
        <taxon>Candidatus Iainarchaeaceae</taxon>
        <taxon>Candidatus Iainarchaeum</taxon>
    </lineage>
</organism>
<evidence type="ECO:0000256" key="4">
    <source>
        <dbReference type="HAMAP-Rule" id="MF_00584"/>
    </source>
</evidence>
<dbReference type="SUPFAM" id="SSF47413">
    <property type="entry name" value="lambda repressor-like DNA-binding domains"/>
    <property type="match status" value="1"/>
</dbReference>
<accession>A0A7J4JZA7</accession>
<evidence type="ECO:0000256" key="3">
    <source>
        <dbReference type="ARBA" id="ARBA00023163"/>
    </source>
</evidence>
<dbReference type="GO" id="GO:0003677">
    <property type="term" value="F:DNA binding"/>
    <property type="evidence" value="ECO:0007669"/>
    <property type="project" value="UniProtKB-KW"/>
</dbReference>
<keyword evidence="1 4" id="KW-0805">Transcription regulation</keyword>
<dbReference type="GO" id="GO:0003700">
    <property type="term" value="F:DNA-binding transcription factor activity"/>
    <property type="evidence" value="ECO:0007669"/>
    <property type="project" value="UniProtKB-UniRule"/>
</dbReference>
<keyword evidence="2 4" id="KW-0238">DNA-binding</keyword>
<dbReference type="CDD" id="cd00093">
    <property type="entry name" value="HTH_XRE"/>
    <property type="match status" value="1"/>
</dbReference>
<sequence length="305" mass="35001">MREKILQSLLAFLQKQGFTTASFASFNSCFDIAARREDLHVLVKVLENIDSFRKENALELQRLASVLNSTALVVGEKSKAFELKDGIIYDRYGLPVVSLETFRQFFKGEIPEVKYFKGMEFVELNPERIKELRIQQGLSVQELAEIIGSSVESVYRYEQGHNAELEIAKRLEKKLGQGIVASPMLFEPLRLEASGFKDESRIEDNALKQLHSMGLKIAVFKHAPFKAFSKPLEPLMINKAGLSQEIERKALVLEKTKTIFDSHSLIIAKEFKLERFQTTPVILEKELEELHKKKEFLKLLKEREP</sequence>
<dbReference type="Gene3D" id="1.10.260.40">
    <property type="entry name" value="lambda repressor-like DNA-binding domains"/>
    <property type="match status" value="1"/>
</dbReference>
<keyword evidence="3 4" id="KW-0804">Transcription</keyword>
<gene>
    <name evidence="6" type="ORF">HA222_02965</name>
    <name evidence="7" type="ORF">J4478_00285</name>
</gene>
<dbReference type="InterPro" id="IPR010982">
    <property type="entry name" value="Lambda_DNA-bd_dom_sf"/>
</dbReference>